<evidence type="ECO:0000256" key="1">
    <source>
        <dbReference type="SAM" id="MobiDB-lite"/>
    </source>
</evidence>
<dbReference type="OrthoDB" id="70874at2759"/>
<feature type="region of interest" description="Disordered" evidence="1">
    <location>
        <begin position="1"/>
        <end position="117"/>
    </location>
</feature>
<sequence length="397" mass="45179">MSSEPEPPATTTDSMGTSTNTMTSVQENEQRQYDQRQFDDNRQEMWSDLHENSSANSPSTSTLSYKDDHKFKTPAVPPRRLKERPHEMVGSRKPRSAPPTALVGRLPDPLGESRRADPSTLDLESLYKEADAEVTRVNFSGDLLLLPSILVHSQFLPPIKTVAEEQHALSCAFTKRMDLVHGNPIERVQSKLKNGWFNPDRPSQQNQIRDNNKVLYDHYIRFYHMNLLNKLVKSRHAVLQHLMSTSALCSPTRQPLDPETIKRRNDMERIRLRAAKRSKAMIADCRMKVGEAGVSSDEEGSFTRLDDDLSLPISKGVTLHTARYAIISDLDLHQPTQMDDVKTMLKKYKKLRREEPHAPSLDITGIDLDDVYERAGVLAQSEKIKQTMEALEKNLKK</sequence>
<feature type="compositionally biased region" description="Low complexity" evidence="1">
    <location>
        <begin position="52"/>
        <end position="64"/>
    </location>
</feature>
<dbReference type="Proteomes" id="UP000270094">
    <property type="component" value="Unassembled WGS sequence"/>
</dbReference>
<feature type="compositionally biased region" description="Basic and acidic residues" evidence="1">
    <location>
        <begin position="28"/>
        <end position="51"/>
    </location>
</feature>
<name>A0A3P7HXR1_STRVU</name>
<keyword evidence="3" id="KW-1185">Reference proteome</keyword>
<proteinExistence type="predicted"/>
<evidence type="ECO:0000313" key="3">
    <source>
        <dbReference type="Proteomes" id="UP000270094"/>
    </source>
</evidence>
<feature type="compositionally biased region" description="Low complexity" evidence="1">
    <location>
        <begin position="10"/>
        <end position="24"/>
    </location>
</feature>
<organism evidence="2 3">
    <name type="scientific">Strongylus vulgaris</name>
    <name type="common">Blood worm</name>
    <dbReference type="NCBI Taxonomy" id="40348"/>
    <lineage>
        <taxon>Eukaryota</taxon>
        <taxon>Metazoa</taxon>
        <taxon>Ecdysozoa</taxon>
        <taxon>Nematoda</taxon>
        <taxon>Chromadorea</taxon>
        <taxon>Rhabditida</taxon>
        <taxon>Rhabditina</taxon>
        <taxon>Rhabditomorpha</taxon>
        <taxon>Strongyloidea</taxon>
        <taxon>Strongylidae</taxon>
        <taxon>Strongylus</taxon>
    </lineage>
</organism>
<gene>
    <name evidence="2" type="ORF">SVUK_LOCUS839</name>
</gene>
<reference evidence="2 3" key="1">
    <citation type="submission" date="2018-11" db="EMBL/GenBank/DDBJ databases">
        <authorList>
            <consortium name="Pathogen Informatics"/>
        </authorList>
    </citation>
    <scope>NUCLEOTIDE SEQUENCE [LARGE SCALE GENOMIC DNA]</scope>
</reference>
<evidence type="ECO:0000313" key="2">
    <source>
        <dbReference type="EMBL" id="VDM65841.1"/>
    </source>
</evidence>
<dbReference type="EMBL" id="UYYB01001523">
    <property type="protein sequence ID" value="VDM65841.1"/>
    <property type="molecule type" value="Genomic_DNA"/>
</dbReference>
<accession>A0A3P7HXR1</accession>
<dbReference type="AlphaFoldDB" id="A0A3P7HXR1"/>
<protein>
    <submittedName>
        <fullName evidence="2">Uncharacterized protein</fullName>
    </submittedName>
</protein>